<evidence type="ECO:0000256" key="2">
    <source>
        <dbReference type="ARBA" id="ARBA00038453"/>
    </source>
</evidence>
<reference evidence="3" key="1">
    <citation type="submission" date="2020-11" db="EMBL/GenBank/DDBJ databases">
        <title>Sequencing the genomes of 1000 actinobacteria strains.</title>
        <authorList>
            <person name="Klenk H.-P."/>
        </authorList>
    </citation>
    <scope>NUCLEOTIDE SEQUENCE</scope>
    <source>
        <strain evidence="3">DSM 43175</strain>
    </source>
</reference>
<dbReference type="SUPFAM" id="SSF64005">
    <property type="entry name" value="Undecaprenyl diphosphate synthase"/>
    <property type="match status" value="1"/>
</dbReference>
<evidence type="ECO:0000313" key="3">
    <source>
        <dbReference type="EMBL" id="MBG6088800.1"/>
    </source>
</evidence>
<proteinExistence type="inferred from homology"/>
<dbReference type="GO" id="GO:0045547">
    <property type="term" value="F:ditrans,polycis-polyprenyl diphosphate synthase [(2E,6E)-farnesyl diphosphate specific] activity"/>
    <property type="evidence" value="ECO:0007669"/>
    <property type="project" value="TreeGrafter"/>
</dbReference>
<keyword evidence="1" id="KW-0808">Transferase</keyword>
<dbReference type="Pfam" id="PF01255">
    <property type="entry name" value="Prenyltransf"/>
    <property type="match status" value="1"/>
</dbReference>
<dbReference type="PANTHER" id="PTHR10291:SF43">
    <property type="entry name" value="DEHYDRODOLICHYL DIPHOSPHATE SYNTHASE COMPLEX SUBUNIT DHDDS"/>
    <property type="match status" value="1"/>
</dbReference>
<comment type="caution">
    <text evidence="3">The sequence shown here is derived from an EMBL/GenBank/DDBJ whole genome shotgun (WGS) entry which is preliminary data.</text>
</comment>
<dbReference type="Gene3D" id="3.40.1180.10">
    <property type="entry name" value="Decaprenyl diphosphate synthase-like"/>
    <property type="match status" value="1"/>
</dbReference>
<dbReference type="InterPro" id="IPR001441">
    <property type="entry name" value="UPP_synth-like"/>
</dbReference>
<dbReference type="InterPro" id="IPR036424">
    <property type="entry name" value="UPP_synth-like_sf"/>
</dbReference>
<dbReference type="PANTHER" id="PTHR10291">
    <property type="entry name" value="DEHYDRODOLICHYL DIPHOSPHATE SYNTHASE FAMILY MEMBER"/>
    <property type="match status" value="1"/>
</dbReference>
<evidence type="ECO:0000256" key="1">
    <source>
        <dbReference type="ARBA" id="ARBA00022679"/>
    </source>
</evidence>
<dbReference type="EMBL" id="JADOUA010000001">
    <property type="protein sequence ID" value="MBG6088800.1"/>
    <property type="molecule type" value="Genomic_DNA"/>
</dbReference>
<comment type="similarity">
    <text evidence="2">Belongs to the UPP synthase family. Z-FPP synthase subfamily.</text>
</comment>
<protein>
    <submittedName>
        <fullName evidence="3">Undecaprenyl diphosphate synthase</fullName>
    </submittedName>
</protein>
<dbReference type="GO" id="GO:0016094">
    <property type="term" value="P:polyprenol biosynthetic process"/>
    <property type="evidence" value="ECO:0007669"/>
    <property type="project" value="TreeGrafter"/>
</dbReference>
<sequence length="218" mass="24846">MVTNLMLLPDGMRRWSQKQGVSIEESYAAMTDKLVEFADWSREEGFTTFYVACSSVANYSRSAAVVAIAMNAYNEVVRRCHSDLNFNFSGTLDVVPERYLTELEALREKSDKRSGFTLHYVLGMSLSREICDIFNKLNGKIPAMTEEILAENAYVPEPIDYIIRPGGHTRMSSFYPLMSPFAEIYFCAPLLPDVTRADFQIALQDLRSRDRRYGLYPA</sequence>
<organism evidence="3 4">
    <name type="scientific">Actinomadura viridis</name>
    <dbReference type="NCBI Taxonomy" id="58110"/>
    <lineage>
        <taxon>Bacteria</taxon>
        <taxon>Bacillati</taxon>
        <taxon>Actinomycetota</taxon>
        <taxon>Actinomycetes</taxon>
        <taxon>Streptosporangiales</taxon>
        <taxon>Thermomonosporaceae</taxon>
        <taxon>Actinomadura</taxon>
    </lineage>
</organism>
<dbReference type="Proteomes" id="UP000614047">
    <property type="component" value="Unassembled WGS sequence"/>
</dbReference>
<dbReference type="AlphaFoldDB" id="A0A931DKN0"/>
<name>A0A931DKN0_9ACTN</name>
<evidence type="ECO:0000313" key="4">
    <source>
        <dbReference type="Proteomes" id="UP000614047"/>
    </source>
</evidence>
<dbReference type="RefSeq" id="WP_197011478.1">
    <property type="nucleotide sequence ID" value="NZ_BAABES010000005.1"/>
</dbReference>
<gene>
    <name evidence="3" type="ORF">IW256_002913</name>
</gene>
<keyword evidence="4" id="KW-1185">Reference proteome</keyword>
<accession>A0A931DKN0</accession>